<dbReference type="EMBL" id="JBGBPQ010000005">
    <property type="protein sequence ID" value="KAL1523708.1"/>
    <property type="molecule type" value="Genomic_DNA"/>
</dbReference>
<organism evidence="1 2">
    <name type="scientific">Prymnesium parvum</name>
    <name type="common">Toxic golden alga</name>
    <dbReference type="NCBI Taxonomy" id="97485"/>
    <lineage>
        <taxon>Eukaryota</taxon>
        <taxon>Haptista</taxon>
        <taxon>Haptophyta</taxon>
        <taxon>Prymnesiophyceae</taxon>
        <taxon>Prymnesiales</taxon>
        <taxon>Prymnesiaceae</taxon>
        <taxon>Prymnesium</taxon>
    </lineage>
</organism>
<evidence type="ECO:0000313" key="2">
    <source>
        <dbReference type="Proteomes" id="UP001515480"/>
    </source>
</evidence>
<evidence type="ECO:0008006" key="3">
    <source>
        <dbReference type="Google" id="ProtNLM"/>
    </source>
</evidence>
<accession>A0AB34JS05</accession>
<dbReference type="Proteomes" id="UP001515480">
    <property type="component" value="Unassembled WGS sequence"/>
</dbReference>
<gene>
    <name evidence="1" type="ORF">AB1Y20_018638</name>
</gene>
<name>A0AB34JS05_PRYPA</name>
<keyword evidence="2" id="KW-1185">Reference proteome</keyword>
<dbReference type="AlphaFoldDB" id="A0AB34JS05"/>
<reference evidence="1 2" key="1">
    <citation type="journal article" date="2024" name="Science">
        <title>Giant polyketide synthase enzymes in the biosynthesis of giant marine polyether toxins.</title>
        <authorList>
            <person name="Fallon T.R."/>
            <person name="Shende V.V."/>
            <person name="Wierzbicki I.H."/>
            <person name="Pendleton A.L."/>
            <person name="Watervoot N.F."/>
            <person name="Auber R.P."/>
            <person name="Gonzalez D.J."/>
            <person name="Wisecaver J.H."/>
            <person name="Moore B.S."/>
        </authorList>
    </citation>
    <scope>NUCLEOTIDE SEQUENCE [LARGE SCALE GENOMIC DNA]</scope>
    <source>
        <strain evidence="1 2">12B1</strain>
    </source>
</reference>
<evidence type="ECO:0000313" key="1">
    <source>
        <dbReference type="EMBL" id="KAL1523708.1"/>
    </source>
</evidence>
<sequence>MCLAALQIALAHARHFSPHPHAEQASKKAQPFDYEGFWQHAWERANASRDRRMHNPTSRQESFTPRVFVYNLSEPVSDWHPAAETNGAVYGRRIAFDGHLRDTNHCKR</sequence>
<comment type="caution">
    <text evidence="1">The sequence shown here is derived from an EMBL/GenBank/DDBJ whole genome shotgun (WGS) entry which is preliminary data.</text>
</comment>
<protein>
    <recommendedName>
        <fullName evidence="3">Holocytochrome c-type synthase</fullName>
    </recommendedName>
</protein>
<proteinExistence type="predicted"/>